<gene>
    <name evidence="1" type="ORF">H8709_11490</name>
</gene>
<keyword evidence="2" id="KW-1185">Reference proteome</keyword>
<comment type="caution">
    <text evidence="1">The sequence shown here is derived from an EMBL/GenBank/DDBJ whole genome shotgun (WGS) entry which is preliminary data.</text>
</comment>
<protein>
    <submittedName>
        <fullName evidence="1">Uncharacterized protein</fullName>
    </submittedName>
</protein>
<dbReference type="Proteomes" id="UP000660861">
    <property type="component" value="Unassembled WGS sequence"/>
</dbReference>
<dbReference type="EMBL" id="JACRTC010000013">
    <property type="protein sequence ID" value="MBC8571438.1"/>
    <property type="molecule type" value="Genomic_DNA"/>
</dbReference>
<accession>A0A926ECR6</accession>
<organism evidence="1 2">
    <name type="scientific">Zongyangia hominis</name>
    <dbReference type="NCBI Taxonomy" id="2763677"/>
    <lineage>
        <taxon>Bacteria</taxon>
        <taxon>Bacillati</taxon>
        <taxon>Bacillota</taxon>
        <taxon>Clostridia</taxon>
        <taxon>Eubacteriales</taxon>
        <taxon>Oscillospiraceae</taxon>
        <taxon>Zongyangia</taxon>
    </lineage>
</organism>
<evidence type="ECO:0000313" key="2">
    <source>
        <dbReference type="Proteomes" id="UP000660861"/>
    </source>
</evidence>
<dbReference type="RefSeq" id="WP_262398465.1">
    <property type="nucleotide sequence ID" value="NZ_JACRTC010000013.1"/>
</dbReference>
<name>A0A926ECR6_9FIRM</name>
<dbReference type="AlphaFoldDB" id="A0A926ECR6"/>
<sequence>MALQPITALSSNVSKTLVCIDRFENTEISGRLNNPYMEHAIPFDGVIDMITKMEKILDAVTFPLSSVRYRSFEDADKIVTTWMPKREVLRYYEDDIFSNKKGMLATFLVQVQYRHNATWQGYVRWLEETKAQNFRSTLELIKLLSDALVSIGETPVPLAGWENAEESARKRA</sequence>
<proteinExistence type="predicted"/>
<evidence type="ECO:0000313" key="1">
    <source>
        <dbReference type="EMBL" id="MBC8571438.1"/>
    </source>
</evidence>
<reference evidence="1" key="1">
    <citation type="submission" date="2020-08" db="EMBL/GenBank/DDBJ databases">
        <title>Genome public.</title>
        <authorList>
            <person name="Liu C."/>
            <person name="Sun Q."/>
        </authorList>
    </citation>
    <scope>NUCLEOTIDE SEQUENCE</scope>
    <source>
        <strain evidence="1">NSJ-54</strain>
    </source>
</reference>